<evidence type="ECO:0000313" key="2">
    <source>
        <dbReference type="EMBL" id="KAF9497159.1"/>
    </source>
</evidence>
<accession>A0A9P6A3J3</accession>
<reference evidence="2" key="1">
    <citation type="submission" date="2020-11" db="EMBL/GenBank/DDBJ databases">
        <authorList>
            <consortium name="DOE Joint Genome Institute"/>
            <person name="Ahrendt S."/>
            <person name="Riley R."/>
            <person name="Andreopoulos W."/>
            <person name="Labutti K."/>
            <person name="Pangilinan J."/>
            <person name="Ruiz-Duenas F.J."/>
            <person name="Barrasa J.M."/>
            <person name="Sanchez-Garcia M."/>
            <person name="Camarero S."/>
            <person name="Miyauchi S."/>
            <person name="Serrano A."/>
            <person name="Linde D."/>
            <person name="Babiker R."/>
            <person name="Drula E."/>
            <person name="Ayuso-Fernandez I."/>
            <person name="Pacheco R."/>
            <person name="Padilla G."/>
            <person name="Ferreira P."/>
            <person name="Barriuso J."/>
            <person name="Kellner H."/>
            <person name="Castanera R."/>
            <person name="Alfaro M."/>
            <person name="Ramirez L."/>
            <person name="Pisabarro A.G."/>
            <person name="Kuo A."/>
            <person name="Tritt A."/>
            <person name="Lipzen A."/>
            <person name="He G."/>
            <person name="Yan M."/>
            <person name="Ng V."/>
            <person name="Cullen D."/>
            <person name="Martin F."/>
            <person name="Rosso M.-N."/>
            <person name="Henrissat B."/>
            <person name="Hibbett D."/>
            <person name="Martinez A.T."/>
            <person name="Grigoriev I.V."/>
        </authorList>
    </citation>
    <scope>NUCLEOTIDE SEQUENCE</scope>
    <source>
        <strain evidence="2">ATCC 90797</strain>
    </source>
</reference>
<evidence type="ECO:0000313" key="3">
    <source>
        <dbReference type="Proteomes" id="UP000807025"/>
    </source>
</evidence>
<organism evidence="2 3">
    <name type="scientific">Pleurotus eryngii</name>
    <name type="common">Boletus of the steppes</name>
    <dbReference type="NCBI Taxonomy" id="5323"/>
    <lineage>
        <taxon>Eukaryota</taxon>
        <taxon>Fungi</taxon>
        <taxon>Dikarya</taxon>
        <taxon>Basidiomycota</taxon>
        <taxon>Agaricomycotina</taxon>
        <taxon>Agaricomycetes</taxon>
        <taxon>Agaricomycetidae</taxon>
        <taxon>Agaricales</taxon>
        <taxon>Pleurotineae</taxon>
        <taxon>Pleurotaceae</taxon>
        <taxon>Pleurotus</taxon>
    </lineage>
</organism>
<comment type="caution">
    <text evidence="2">The sequence shown here is derived from an EMBL/GenBank/DDBJ whole genome shotgun (WGS) entry which is preliminary data.</text>
</comment>
<evidence type="ECO:0000259" key="1">
    <source>
        <dbReference type="PROSITE" id="PS50011"/>
    </source>
</evidence>
<dbReference type="InterPro" id="IPR011009">
    <property type="entry name" value="Kinase-like_dom_sf"/>
</dbReference>
<proteinExistence type="predicted"/>
<dbReference type="EMBL" id="MU154546">
    <property type="protein sequence ID" value="KAF9497159.1"/>
    <property type="molecule type" value="Genomic_DNA"/>
</dbReference>
<gene>
    <name evidence="2" type="ORF">BDN71DRAFT_641438</name>
</gene>
<name>A0A9P6A3J3_PLEER</name>
<dbReference type="OrthoDB" id="2844922at2759"/>
<protein>
    <recommendedName>
        <fullName evidence="1">Protein kinase domain-containing protein</fullName>
    </recommendedName>
</protein>
<sequence>MIGYDFMTPSAFRSIRNLVRLRRDDSKYKRCHTSTQNLQQVSPPPTLPFISYVAGPHLSNSFFSLRSKRHAFPTNFIVFHGVSGKFKIQDTSFFMTLYPFMQKGDLKSCEAEVMKKIDLIVKEARVYVDKYGILHTDIQPGNILWDKAANDPTLIDWGRAKEVGKWSADIEAAVRKQAEFSHLKGEEKLCHDLSK</sequence>
<dbReference type="Proteomes" id="UP000807025">
    <property type="component" value="Unassembled WGS sequence"/>
</dbReference>
<dbReference type="Gene3D" id="1.10.510.10">
    <property type="entry name" value="Transferase(Phosphotransferase) domain 1"/>
    <property type="match status" value="1"/>
</dbReference>
<dbReference type="SUPFAM" id="SSF56112">
    <property type="entry name" value="Protein kinase-like (PK-like)"/>
    <property type="match status" value="1"/>
</dbReference>
<dbReference type="GO" id="GO:0005524">
    <property type="term" value="F:ATP binding"/>
    <property type="evidence" value="ECO:0007669"/>
    <property type="project" value="InterPro"/>
</dbReference>
<dbReference type="AlphaFoldDB" id="A0A9P6A3J3"/>
<keyword evidence="3" id="KW-1185">Reference proteome</keyword>
<dbReference type="GO" id="GO:0004672">
    <property type="term" value="F:protein kinase activity"/>
    <property type="evidence" value="ECO:0007669"/>
    <property type="project" value="InterPro"/>
</dbReference>
<dbReference type="InterPro" id="IPR000719">
    <property type="entry name" value="Prot_kinase_dom"/>
</dbReference>
<dbReference type="PROSITE" id="PS50011">
    <property type="entry name" value="PROTEIN_KINASE_DOM"/>
    <property type="match status" value="1"/>
</dbReference>
<feature type="domain" description="Protein kinase" evidence="1">
    <location>
        <begin position="1"/>
        <end position="195"/>
    </location>
</feature>